<proteinExistence type="predicted"/>
<evidence type="ECO:0000259" key="1">
    <source>
        <dbReference type="Pfam" id="PF06985"/>
    </source>
</evidence>
<dbReference type="EMBL" id="JARTCD010000059">
    <property type="protein sequence ID" value="KAJ8654550.1"/>
    <property type="molecule type" value="Genomic_DNA"/>
</dbReference>
<sequence>MTCDIKDENDPYKINIQLEDERNYGRKLFFEKGLSALLADPHFLLVYVPENGDKMRIIRPASDSEHRKRIIKMINGARDVPSFYYVLSHVWGLSENNRYLWHEIGDHVDDEDGKPVDPVSMRPEKRNTLLSMLKDYPGSYWWIDVLCARTDTPLDIMGDIYACCLECVAMIDCEPTLIPQLTSMMGVREHLFDSVYVPEDDPFAKELYDVKLPKVRDALFTLMQCSWWTRVWTWQEMALPLGEVRLMAETGTHREPLANTITLNGLFDKFRHVVTVMDNKGYRGANALRLWFSEIHSPIRYIEGAKGDTHSDFFYLLRTLGASTRRCMDPADYVYGVLGIFQLKIPRMTDSGAVWQHFLTEFDKYMERMKNKEVGLEGTIIGISDRARKVNLLEAKDMSDVYNGFLEMLKVTPKSK</sequence>
<comment type="caution">
    <text evidence="2">The sequence shown here is derived from an EMBL/GenBank/DDBJ whole genome shotgun (WGS) entry which is preliminary data.</text>
</comment>
<dbReference type="AlphaFoldDB" id="A0AAD7UWG7"/>
<dbReference type="GeneID" id="83217137"/>
<protein>
    <recommendedName>
        <fullName evidence="1">Heterokaryon incompatibility domain-containing protein</fullName>
    </recommendedName>
</protein>
<name>A0AAD7UWG7_9FUNG</name>
<dbReference type="InterPro" id="IPR010730">
    <property type="entry name" value="HET"/>
</dbReference>
<dbReference type="Pfam" id="PF06985">
    <property type="entry name" value="HET"/>
    <property type="match status" value="1"/>
</dbReference>
<keyword evidence="3" id="KW-1185">Reference proteome</keyword>
<gene>
    <name evidence="2" type="ORF">O0I10_009732</name>
</gene>
<dbReference type="PANTHER" id="PTHR24148">
    <property type="entry name" value="ANKYRIN REPEAT DOMAIN-CONTAINING PROTEIN 39 HOMOLOG-RELATED"/>
    <property type="match status" value="1"/>
</dbReference>
<dbReference type="PANTHER" id="PTHR24148:SF64">
    <property type="entry name" value="HETEROKARYON INCOMPATIBILITY DOMAIN-CONTAINING PROTEIN"/>
    <property type="match status" value="1"/>
</dbReference>
<dbReference type="Proteomes" id="UP001234581">
    <property type="component" value="Unassembled WGS sequence"/>
</dbReference>
<reference evidence="2 3" key="1">
    <citation type="submission" date="2023-03" db="EMBL/GenBank/DDBJ databases">
        <title>Genome sequence of Lichtheimia ornata CBS 291.66.</title>
        <authorList>
            <person name="Mohabir J.T."/>
            <person name="Shea T.P."/>
            <person name="Kurbessoian T."/>
            <person name="Berby B."/>
            <person name="Fontaine J."/>
            <person name="Livny J."/>
            <person name="Gnirke A."/>
            <person name="Stajich J.E."/>
            <person name="Cuomo C.A."/>
        </authorList>
    </citation>
    <scope>NUCLEOTIDE SEQUENCE [LARGE SCALE GENOMIC DNA]</scope>
    <source>
        <strain evidence="2">CBS 291.66</strain>
    </source>
</reference>
<evidence type="ECO:0000313" key="3">
    <source>
        <dbReference type="Proteomes" id="UP001234581"/>
    </source>
</evidence>
<organism evidence="2 3">
    <name type="scientific">Lichtheimia ornata</name>
    <dbReference type="NCBI Taxonomy" id="688661"/>
    <lineage>
        <taxon>Eukaryota</taxon>
        <taxon>Fungi</taxon>
        <taxon>Fungi incertae sedis</taxon>
        <taxon>Mucoromycota</taxon>
        <taxon>Mucoromycotina</taxon>
        <taxon>Mucoromycetes</taxon>
        <taxon>Mucorales</taxon>
        <taxon>Lichtheimiaceae</taxon>
        <taxon>Lichtheimia</taxon>
    </lineage>
</organism>
<dbReference type="RefSeq" id="XP_058339464.1">
    <property type="nucleotide sequence ID" value="XM_058489718.1"/>
</dbReference>
<evidence type="ECO:0000313" key="2">
    <source>
        <dbReference type="EMBL" id="KAJ8654550.1"/>
    </source>
</evidence>
<feature type="domain" description="Heterokaryon incompatibility" evidence="1">
    <location>
        <begin position="84"/>
        <end position="236"/>
    </location>
</feature>
<accession>A0AAD7UWG7</accession>
<dbReference type="InterPro" id="IPR052895">
    <property type="entry name" value="HetReg/Transcr_Mod"/>
</dbReference>